<comment type="caution">
    <text evidence="1">The sequence shown here is derived from an EMBL/GenBank/DDBJ whole genome shotgun (WGS) entry which is preliminary data.</text>
</comment>
<reference evidence="1 2" key="1">
    <citation type="submission" date="2014-11" db="EMBL/GenBank/DDBJ databases">
        <title>Genome sequence and analysis of novel Kurthia sp.</title>
        <authorList>
            <person name="Lawson J.N."/>
            <person name="Gonzalez J.E."/>
            <person name="Rinauldi L."/>
            <person name="Xuan Z."/>
            <person name="Firman A."/>
            <person name="Shaddox L."/>
            <person name="Trudeau A."/>
            <person name="Shah S."/>
            <person name="Reiman D."/>
        </authorList>
    </citation>
    <scope>NUCLEOTIDE SEQUENCE [LARGE SCALE GENOMIC DNA]</scope>
    <source>
        <strain evidence="1 2">3B1D</strain>
    </source>
</reference>
<keyword evidence="2" id="KW-1185">Reference proteome</keyword>
<dbReference type="AlphaFoldDB" id="A0A433RPV1"/>
<organism evidence="1 2">
    <name type="scientific">Candidatus Kurthia intestinigallinarum</name>
    <dbReference type="NCBI Taxonomy" id="1562256"/>
    <lineage>
        <taxon>Bacteria</taxon>
        <taxon>Bacillati</taxon>
        <taxon>Bacillota</taxon>
        <taxon>Bacilli</taxon>
        <taxon>Bacillales</taxon>
        <taxon>Caryophanaceae</taxon>
        <taxon>Kurthia</taxon>
    </lineage>
</organism>
<accession>A0A433RPV1</accession>
<dbReference type="EMBL" id="JTFC01000042">
    <property type="protein sequence ID" value="RUS52436.1"/>
    <property type="molecule type" value="Genomic_DNA"/>
</dbReference>
<sequence>MTNEQLLFSDELFVMPENPLSLAMSYEFLMEHITLDWDRLYFGLKSAYIPLDYAVKKALEEVSSGAQSDTVLALASIFKGEDALAAQYVEDLVAEHVISRALLTDETHMLRCKNQFLYVAMLWLYENRDDYNQSINFEKPFQSFEYNVKVYDVLYDFKLSSLVAEEFYRFTITYQVTADNKKGYLTAWEQFLSEQKLIATQRG</sequence>
<protein>
    <submittedName>
        <fullName evidence="1">Uncharacterized protein</fullName>
    </submittedName>
</protein>
<dbReference type="InterPro" id="IPR016630">
    <property type="entry name" value="UCP015278"/>
</dbReference>
<gene>
    <name evidence="1" type="ORF">QI30_16865</name>
</gene>
<evidence type="ECO:0000313" key="1">
    <source>
        <dbReference type="EMBL" id="RUS52436.1"/>
    </source>
</evidence>
<evidence type="ECO:0000313" key="2">
    <source>
        <dbReference type="Proteomes" id="UP000288623"/>
    </source>
</evidence>
<dbReference type="OrthoDB" id="2456585at2"/>
<proteinExistence type="predicted"/>
<dbReference type="Pfam" id="PF10004">
    <property type="entry name" value="DUF2247"/>
    <property type="match status" value="1"/>
</dbReference>
<dbReference type="RefSeq" id="WP_126991769.1">
    <property type="nucleotide sequence ID" value="NZ_JTFC01000042.1"/>
</dbReference>
<dbReference type="Proteomes" id="UP000288623">
    <property type="component" value="Unassembled WGS sequence"/>
</dbReference>
<name>A0A433RPV1_9BACL</name>